<feature type="region of interest" description="Disordered" evidence="1">
    <location>
        <begin position="1"/>
        <end position="65"/>
    </location>
</feature>
<keyword evidence="3" id="KW-1185">Reference proteome</keyword>
<organism evidence="2">
    <name type="scientific">Oryza brachyantha</name>
    <name type="common">malo sina</name>
    <dbReference type="NCBI Taxonomy" id="4533"/>
    <lineage>
        <taxon>Eukaryota</taxon>
        <taxon>Viridiplantae</taxon>
        <taxon>Streptophyta</taxon>
        <taxon>Embryophyta</taxon>
        <taxon>Tracheophyta</taxon>
        <taxon>Spermatophyta</taxon>
        <taxon>Magnoliopsida</taxon>
        <taxon>Liliopsida</taxon>
        <taxon>Poales</taxon>
        <taxon>Poaceae</taxon>
        <taxon>BOP clade</taxon>
        <taxon>Oryzoideae</taxon>
        <taxon>Oryzeae</taxon>
        <taxon>Oryzinae</taxon>
        <taxon>Oryza</taxon>
    </lineage>
</organism>
<sequence>DLHYSGGGKSINKQQQQLAKQREGRNLARNVPKKARGDLASQLGGESRKKNKKKKLSSKERTRPP</sequence>
<evidence type="ECO:0000256" key="1">
    <source>
        <dbReference type="SAM" id="MobiDB-lite"/>
    </source>
</evidence>
<name>J3LE63_ORYBR</name>
<dbReference type="Proteomes" id="UP000006038">
    <property type="component" value="Unassembled WGS sequence"/>
</dbReference>
<dbReference type="Gramene" id="OB02G29300.1">
    <property type="protein sequence ID" value="OB02G29300.1"/>
    <property type="gene ID" value="OB02G29300"/>
</dbReference>
<protein>
    <submittedName>
        <fullName evidence="2">Uncharacterized protein</fullName>
    </submittedName>
</protein>
<dbReference type="AlphaFoldDB" id="J3LE63"/>
<accession>J3LE63</accession>
<proteinExistence type="predicted"/>
<dbReference type="EnsemblPlants" id="OB02G29300.1">
    <property type="protein sequence ID" value="OB02G29300.1"/>
    <property type="gene ID" value="OB02G29300"/>
</dbReference>
<evidence type="ECO:0000313" key="3">
    <source>
        <dbReference type="Proteomes" id="UP000006038"/>
    </source>
</evidence>
<dbReference type="HOGENOM" id="CLU_2856537_0_0_1"/>
<reference evidence="2" key="1">
    <citation type="submission" date="2013-04" db="UniProtKB">
        <authorList>
            <consortium name="EnsemblPlants"/>
        </authorList>
    </citation>
    <scope>IDENTIFICATION</scope>
</reference>
<evidence type="ECO:0000313" key="2">
    <source>
        <dbReference type="EnsemblPlants" id="OB02G29300.1"/>
    </source>
</evidence>